<dbReference type="PANTHER" id="PTHR33993">
    <property type="entry name" value="GLYOXALASE-RELATED"/>
    <property type="match status" value="1"/>
</dbReference>
<sequence length="212" mass="22947">MPSRPMARGLRWAELLSPDPVASVAFYRRLLGWEVVQAGTTLDCWVGERRCATVRTPRAGERTGWRPVFAGGTENGVLVGPDGTTALIARGRALHGPWAPDPRPGELCWIELSAADPERADAFWADTLDWSVCRRRYLVRGRPLAGRTTDPLPDGGRGWLCCFAVRDVAAPVRGAETGERPELGGSRVLVDPQGAVVGIAERETWGGAVRPA</sequence>
<protein>
    <submittedName>
        <fullName evidence="1">VOC family protein</fullName>
    </submittedName>
</protein>
<dbReference type="SUPFAM" id="SSF54593">
    <property type="entry name" value="Glyoxalase/Bleomycin resistance protein/Dihydroxybiphenyl dioxygenase"/>
    <property type="match status" value="1"/>
</dbReference>
<dbReference type="EMBL" id="JBHTIW010000017">
    <property type="protein sequence ID" value="MFD0922031.1"/>
    <property type="molecule type" value="Genomic_DNA"/>
</dbReference>
<dbReference type="Proteomes" id="UP001597018">
    <property type="component" value="Unassembled WGS sequence"/>
</dbReference>
<dbReference type="InterPro" id="IPR052164">
    <property type="entry name" value="Anthracycline_SecMetBiosynth"/>
</dbReference>
<organism evidence="1 2">
    <name type="scientific">Saccharopolyspora rosea</name>
    <dbReference type="NCBI Taxonomy" id="524884"/>
    <lineage>
        <taxon>Bacteria</taxon>
        <taxon>Bacillati</taxon>
        <taxon>Actinomycetota</taxon>
        <taxon>Actinomycetes</taxon>
        <taxon>Pseudonocardiales</taxon>
        <taxon>Pseudonocardiaceae</taxon>
        <taxon>Saccharopolyspora</taxon>
    </lineage>
</organism>
<dbReference type="PANTHER" id="PTHR33993:SF14">
    <property type="entry name" value="GB|AAF24581.1"/>
    <property type="match status" value="1"/>
</dbReference>
<reference evidence="2" key="1">
    <citation type="journal article" date="2019" name="Int. J. Syst. Evol. Microbiol.">
        <title>The Global Catalogue of Microorganisms (GCM) 10K type strain sequencing project: providing services to taxonomists for standard genome sequencing and annotation.</title>
        <authorList>
            <consortium name="The Broad Institute Genomics Platform"/>
            <consortium name="The Broad Institute Genome Sequencing Center for Infectious Disease"/>
            <person name="Wu L."/>
            <person name="Ma J."/>
        </authorList>
    </citation>
    <scope>NUCLEOTIDE SEQUENCE [LARGE SCALE GENOMIC DNA]</scope>
    <source>
        <strain evidence="2">CCUG 56401</strain>
    </source>
</reference>
<proteinExistence type="predicted"/>
<evidence type="ECO:0000313" key="2">
    <source>
        <dbReference type="Proteomes" id="UP001597018"/>
    </source>
</evidence>
<comment type="caution">
    <text evidence="1">The sequence shown here is derived from an EMBL/GenBank/DDBJ whole genome shotgun (WGS) entry which is preliminary data.</text>
</comment>
<evidence type="ECO:0000313" key="1">
    <source>
        <dbReference type="EMBL" id="MFD0922031.1"/>
    </source>
</evidence>
<dbReference type="Gene3D" id="3.10.180.10">
    <property type="entry name" value="2,3-Dihydroxybiphenyl 1,2-Dioxygenase, domain 1"/>
    <property type="match status" value="2"/>
</dbReference>
<dbReference type="InterPro" id="IPR029068">
    <property type="entry name" value="Glyas_Bleomycin-R_OHBP_Dase"/>
</dbReference>
<dbReference type="RefSeq" id="WP_263248358.1">
    <property type="nucleotide sequence ID" value="NZ_BAABLT010000026.1"/>
</dbReference>
<gene>
    <name evidence="1" type="ORF">ACFQ16_19985</name>
</gene>
<accession>A0ABW3FZK9</accession>
<keyword evidence="2" id="KW-1185">Reference proteome</keyword>
<name>A0ABW3FZK9_9PSEU</name>